<dbReference type="OrthoDB" id="9802030at2"/>
<keyword evidence="3 5" id="KW-0456">Lyase</keyword>
<dbReference type="PANTHER" id="PTHR10067">
    <property type="entry name" value="PHOSPHATIDYLSERINE DECARBOXYLASE"/>
    <property type="match status" value="1"/>
</dbReference>
<keyword evidence="4" id="KW-0670">Pyruvate</keyword>
<protein>
    <submittedName>
        <fullName evidence="5">Phosphatidylserine decarboxylase</fullName>
        <ecNumber evidence="5">4.1.1.65</ecNumber>
    </submittedName>
</protein>
<keyword evidence="2" id="KW-0865">Zymogen</keyword>
<evidence type="ECO:0000256" key="2">
    <source>
        <dbReference type="ARBA" id="ARBA00023145"/>
    </source>
</evidence>
<comment type="caution">
    <text evidence="5">The sequence shown here is derived from an EMBL/GenBank/DDBJ whole genome shotgun (WGS) entry which is preliminary data.</text>
</comment>
<keyword evidence="6" id="KW-1185">Reference proteome</keyword>
<evidence type="ECO:0000313" key="5">
    <source>
        <dbReference type="EMBL" id="MVZ64040.1"/>
    </source>
</evidence>
<keyword evidence="1" id="KW-0210">Decarboxylase</keyword>
<dbReference type="GO" id="GO:0004609">
    <property type="term" value="F:phosphatidylserine decarboxylase activity"/>
    <property type="evidence" value="ECO:0007669"/>
    <property type="project" value="UniProtKB-EC"/>
</dbReference>
<gene>
    <name evidence="5" type="ORF">GQF63_18605</name>
</gene>
<dbReference type="InterPro" id="IPR003817">
    <property type="entry name" value="PS_Dcarbxylase"/>
</dbReference>
<evidence type="ECO:0000256" key="1">
    <source>
        <dbReference type="ARBA" id="ARBA00022793"/>
    </source>
</evidence>
<dbReference type="EC" id="4.1.1.65" evidence="5"/>
<organism evidence="5 6">
    <name type="scientific">Sphingobacterium humi</name>
    <dbReference type="NCBI Taxonomy" id="1796905"/>
    <lineage>
        <taxon>Bacteria</taxon>
        <taxon>Pseudomonadati</taxon>
        <taxon>Bacteroidota</taxon>
        <taxon>Sphingobacteriia</taxon>
        <taxon>Sphingobacteriales</taxon>
        <taxon>Sphingobacteriaceae</taxon>
        <taxon>Sphingobacterium</taxon>
    </lineage>
</organism>
<dbReference type="RefSeq" id="WP_160370758.1">
    <property type="nucleotide sequence ID" value="NZ_WSQA01000019.1"/>
</dbReference>
<evidence type="ECO:0000313" key="6">
    <source>
        <dbReference type="Proteomes" id="UP000435036"/>
    </source>
</evidence>
<evidence type="ECO:0000256" key="4">
    <source>
        <dbReference type="ARBA" id="ARBA00023317"/>
    </source>
</evidence>
<dbReference type="Pfam" id="PF02666">
    <property type="entry name" value="PS_Dcarbxylase"/>
    <property type="match status" value="1"/>
</dbReference>
<dbReference type="EMBL" id="WSQA01000019">
    <property type="protein sequence ID" value="MVZ64040.1"/>
    <property type="molecule type" value="Genomic_DNA"/>
</dbReference>
<sequence>MKVPELYNRQTKKIELENTYKVNGLAFLYKNTLGRALTKSLLNKSMVSKAYARYVKSPKSLGQIPKFIDHYQINTEEVKEPIHSFKCFNDFFIRELKENARPIDNEPSHLISPADSRLMIFDLSEASNIPVKGYWYSLESLLKDEALAAEYADGWCFVYRLAPNDYHRYSYIDKGTQDGVRRIKGVLHSVHPLALAETRALIAKNYRELTILHTENFGDVLHLEVGALLVGKIIQGHDGPYSFERGEEKGYFEYGGSTVVQIFKKDSIQPDADILAYSQKRIETLVQLGEKVGLKAN</sequence>
<proteinExistence type="predicted"/>
<dbReference type="PANTHER" id="PTHR10067:SF17">
    <property type="entry name" value="PHOSPHATIDYLSERINE DECARBOXYLASE PROENZYME 2"/>
    <property type="match status" value="1"/>
</dbReference>
<name>A0A6N8L2T1_9SPHI</name>
<reference evidence="5 6" key="1">
    <citation type="submission" date="2019-12" db="EMBL/GenBank/DDBJ databases">
        <authorList>
            <person name="Dong K."/>
        </authorList>
    </citation>
    <scope>NUCLEOTIDE SEQUENCE [LARGE SCALE GENOMIC DNA]</scope>
    <source>
        <strain evidence="5 6">JCM 31225</strain>
    </source>
</reference>
<dbReference type="AlphaFoldDB" id="A0A6N8L2T1"/>
<evidence type="ECO:0000256" key="3">
    <source>
        <dbReference type="ARBA" id="ARBA00023239"/>
    </source>
</evidence>
<accession>A0A6N8L2T1</accession>
<dbReference type="Proteomes" id="UP000435036">
    <property type="component" value="Unassembled WGS sequence"/>
</dbReference>
<dbReference type="GO" id="GO:0008654">
    <property type="term" value="P:phospholipid biosynthetic process"/>
    <property type="evidence" value="ECO:0007669"/>
    <property type="project" value="InterPro"/>
</dbReference>